<organism evidence="2 3">
    <name type="scientific">Pristionchus fissidentatus</name>
    <dbReference type="NCBI Taxonomy" id="1538716"/>
    <lineage>
        <taxon>Eukaryota</taxon>
        <taxon>Metazoa</taxon>
        <taxon>Ecdysozoa</taxon>
        <taxon>Nematoda</taxon>
        <taxon>Chromadorea</taxon>
        <taxon>Rhabditida</taxon>
        <taxon>Rhabditina</taxon>
        <taxon>Diplogasteromorpha</taxon>
        <taxon>Diplogasteroidea</taxon>
        <taxon>Neodiplogasteridae</taxon>
        <taxon>Pristionchus</taxon>
    </lineage>
</organism>
<dbReference type="Proteomes" id="UP001432322">
    <property type="component" value="Unassembled WGS sequence"/>
</dbReference>
<evidence type="ECO:0000313" key="2">
    <source>
        <dbReference type="EMBL" id="GMT29026.1"/>
    </source>
</evidence>
<dbReference type="AlphaFoldDB" id="A0AAV5W9V5"/>
<sequence>KQNSTKINKSAKNIPANPVRNSGKGPSGPLIPPSQSSSSLKEHTCITEKSDLMQISLYKAKDKKGGSGSGPTGAKPPEHDQDSPEVFENAQVVSLHPLNVTQIFVDSVVPQTNLSKVHTDILDQNTLENVDLQMDDQIYSACDSDEERHPEMPQPRPRANVLQPEDETLRDTFSDRAGKTAIRAPSERRITTTARVIHHPSTTPPAFTPPPPTKSEKPLATHTGKRTPTRGGISTRTTATARILRGTATEHRQLQPTQYGDAPKEAANTCLRYGTITTPFYRQLTPFQQRSTGSSDTANRPNSNHHASNNSDGDSYGSQGHNVPESRATRYGDGEADEQRLHSCSQAPFRSIESEIKDQPSIDYCLHPITL</sequence>
<feature type="compositionally biased region" description="Polar residues" evidence="1">
    <location>
        <begin position="282"/>
        <end position="321"/>
    </location>
</feature>
<dbReference type="EMBL" id="BTSY01000005">
    <property type="protein sequence ID" value="GMT29026.1"/>
    <property type="molecule type" value="Genomic_DNA"/>
</dbReference>
<gene>
    <name evidence="2" type="ORF">PFISCL1PPCAC_20323</name>
</gene>
<feature type="compositionally biased region" description="Polar residues" evidence="1">
    <location>
        <begin position="1"/>
        <end position="11"/>
    </location>
</feature>
<feature type="non-terminal residue" evidence="2">
    <location>
        <position position="371"/>
    </location>
</feature>
<feature type="compositionally biased region" description="Pro residues" evidence="1">
    <location>
        <begin position="202"/>
        <end position="213"/>
    </location>
</feature>
<evidence type="ECO:0000313" key="3">
    <source>
        <dbReference type="Proteomes" id="UP001432322"/>
    </source>
</evidence>
<protein>
    <submittedName>
        <fullName evidence="2">Uncharacterized protein</fullName>
    </submittedName>
</protein>
<reference evidence="2" key="1">
    <citation type="submission" date="2023-10" db="EMBL/GenBank/DDBJ databases">
        <title>Genome assembly of Pristionchus species.</title>
        <authorList>
            <person name="Yoshida K."/>
            <person name="Sommer R.J."/>
        </authorList>
    </citation>
    <scope>NUCLEOTIDE SEQUENCE</scope>
    <source>
        <strain evidence="2">RS5133</strain>
    </source>
</reference>
<keyword evidence="3" id="KW-1185">Reference proteome</keyword>
<proteinExistence type="predicted"/>
<feature type="compositionally biased region" description="Basic and acidic residues" evidence="1">
    <location>
        <begin position="327"/>
        <end position="341"/>
    </location>
</feature>
<comment type="caution">
    <text evidence="2">The sequence shown here is derived from an EMBL/GenBank/DDBJ whole genome shotgun (WGS) entry which is preliminary data.</text>
</comment>
<feature type="region of interest" description="Disordered" evidence="1">
    <location>
        <begin position="1"/>
        <end position="85"/>
    </location>
</feature>
<evidence type="ECO:0000256" key="1">
    <source>
        <dbReference type="SAM" id="MobiDB-lite"/>
    </source>
</evidence>
<feature type="non-terminal residue" evidence="2">
    <location>
        <position position="1"/>
    </location>
</feature>
<feature type="region of interest" description="Disordered" evidence="1">
    <location>
        <begin position="282"/>
        <end position="341"/>
    </location>
</feature>
<accession>A0AAV5W9V5</accession>
<feature type="compositionally biased region" description="Basic and acidic residues" evidence="1">
    <location>
        <begin position="40"/>
        <end position="51"/>
    </location>
</feature>
<feature type="region of interest" description="Disordered" evidence="1">
    <location>
        <begin position="199"/>
        <end position="233"/>
    </location>
</feature>
<name>A0AAV5W9V5_9BILA</name>